<dbReference type="OrthoDB" id="9785240at2"/>
<dbReference type="InterPro" id="IPR005580">
    <property type="entry name" value="DbpA/CsdA_RNA-bd_dom"/>
</dbReference>
<accession>A0A2P8DYG0</accession>
<proteinExistence type="inferred from homology"/>
<evidence type="ECO:0000259" key="6">
    <source>
        <dbReference type="PROSITE" id="PS51192"/>
    </source>
</evidence>
<feature type="domain" description="Helicase C-terminal" evidence="7">
    <location>
        <begin position="221"/>
        <end position="367"/>
    </location>
</feature>
<dbReference type="Pfam" id="PF00271">
    <property type="entry name" value="Helicase_C"/>
    <property type="match status" value="1"/>
</dbReference>
<dbReference type="Pfam" id="PF03880">
    <property type="entry name" value="DbpA"/>
    <property type="match status" value="1"/>
</dbReference>
<dbReference type="Proteomes" id="UP000240708">
    <property type="component" value="Unassembled WGS sequence"/>
</dbReference>
<dbReference type="GO" id="GO:0005524">
    <property type="term" value="F:ATP binding"/>
    <property type="evidence" value="ECO:0007669"/>
    <property type="project" value="UniProtKB-KW"/>
</dbReference>
<dbReference type="InterPro" id="IPR044742">
    <property type="entry name" value="DEAD/DEAH_RhlB"/>
</dbReference>
<evidence type="ECO:0000256" key="4">
    <source>
        <dbReference type="ARBA" id="ARBA00022840"/>
    </source>
</evidence>
<organism evidence="8 9">
    <name type="scientific">Cecembia rubra</name>
    <dbReference type="NCBI Taxonomy" id="1485585"/>
    <lineage>
        <taxon>Bacteria</taxon>
        <taxon>Pseudomonadati</taxon>
        <taxon>Bacteroidota</taxon>
        <taxon>Cytophagia</taxon>
        <taxon>Cytophagales</taxon>
        <taxon>Cyclobacteriaceae</taxon>
        <taxon>Cecembia</taxon>
    </lineage>
</organism>
<feature type="domain" description="Helicase ATP-binding" evidence="6">
    <location>
        <begin position="29"/>
        <end position="178"/>
    </location>
</feature>
<dbReference type="InterPro" id="IPR012677">
    <property type="entry name" value="Nucleotide-bd_a/b_plait_sf"/>
</dbReference>
<keyword evidence="4" id="KW-0067">ATP-binding</keyword>
<dbReference type="AlphaFoldDB" id="A0A2P8DYG0"/>
<name>A0A2P8DYG0_9BACT</name>
<dbReference type="GO" id="GO:0003676">
    <property type="term" value="F:nucleic acid binding"/>
    <property type="evidence" value="ECO:0007669"/>
    <property type="project" value="InterPro"/>
</dbReference>
<dbReference type="EMBL" id="PYGF01000010">
    <property type="protein sequence ID" value="PSL02266.1"/>
    <property type="molecule type" value="Genomic_DNA"/>
</dbReference>
<dbReference type="SUPFAM" id="SSF52540">
    <property type="entry name" value="P-loop containing nucleoside triphosphate hydrolases"/>
    <property type="match status" value="1"/>
</dbReference>
<dbReference type="InterPro" id="IPR027417">
    <property type="entry name" value="P-loop_NTPase"/>
</dbReference>
<dbReference type="InterPro" id="IPR011545">
    <property type="entry name" value="DEAD/DEAH_box_helicase_dom"/>
</dbReference>
<keyword evidence="2" id="KW-0378">Hydrolase</keyword>
<evidence type="ECO:0000313" key="9">
    <source>
        <dbReference type="Proteomes" id="UP000240708"/>
    </source>
</evidence>
<comment type="similarity">
    <text evidence="5">Belongs to the DEAD box helicase family.</text>
</comment>
<dbReference type="GO" id="GO:0003724">
    <property type="term" value="F:RNA helicase activity"/>
    <property type="evidence" value="ECO:0007669"/>
    <property type="project" value="TreeGrafter"/>
</dbReference>
<keyword evidence="9" id="KW-1185">Reference proteome</keyword>
<dbReference type="GO" id="GO:0016787">
    <property type="term" value="F:hydrolase activity"/>
    <property type="evidence" value="ECO:0007669"/>
    <property type="project" value="UniProtKB-KW"/>
</dbReference>
<dbReference type="CDD" id="cd00268">
    <property type="entry name" value="DEADc"/>
    <property type="match status" value="1"/>
</dbReference>
<dbReference type="RefSeq" id="WP_106568294.1">
    <property type="nucleotide sequence ID" value="NZ_PYGF01000010.1"/>
</dbReference>
<gene>
    <name evidence="8" type="ORF">CLV48_11049</name>
</gene>
<dbReference type="PANTHER" id="PTHR47959:SF1">
    <property type="entry name" value="ATP-DEPENDENT RNA HELICASE DBPA"/>
    <property type="match status" value="1"/>
</dbReference>
<dbReference type="PANTHER" id="PTHR47959">
    <property type="entry name" value="ATP-DEPENDENT RNA HELICASE RHLE-RELATED"/>
    <property type="match status" value="1"/>
</dbReference>
<evidence type="ECO:0000259" key="7">
    <source>
        <dbReference type="PROSITE" id="PS51194"/>
    </source>
</evidence>
<evidence type="ECO:0000313" key="8">
    <source>
        <dbReference type="EMBL" id="PSL02266.1"/>
    </source>
</evidence>
<dbReference type="CDD" id="cd18787">
    <property type="entry name" value="SF2_C_DEAD"/>
    <property type="match status" value="1"/>
</dbReference>
<comment type="caution">
    <text evidence="8">The sequence shown here is derived from an EMBL/GenBank/DDBJ whole genome shotgun (WGS) entry which is preliminary data.</text>
</comment>
<dbReference type="Gene3D" id="3.30.70.330">
    <property type="match status" value="1"/>
</dbReference>
<reference evidence="8 9" key="1">
    <citation type="submission" date="2018-03" db="EMBL/GenBank/DDBJ databases">
        <title>Genomic Encyclopedia of Archaeal and Bacterial Type Strains, Phase II (KMG-II): from individual species to whole genera.</title>
        <authorList>
            <person name="Goeker M."/>
        </authorList>
    </citation>
    <scope>NUCLEOTIDE SEQUENCE [LARGE SCALE GENOMIC DNA]</scope>
    <source>
        <strain evidence="8 9">DSM 28057</strain>
    </source>
</reference>
<sequence>MEKDSQGLEQQFLSNLEIHAFNDMQRAFIQATENNPNLMLLAPTGSGKTLAYLFPLFKNLDPTSRSTQALIIVPSRELAIQIEQVFKSLKTGYRVSTCYGGHSMKLEKNSLGELPELVIGTPGRLSDHVNQGSLDTSAIRTVVLDEFDKSLQLGFHDQLRDIFRKLKAVQRHFLTSATKMGRLPEFVPFDNPPVVDFLNQQKDSKLELKLLTTNSKEKTQNLMRLISHFQGEACIVFCNHREAVDRISLLLGDHGYEHAVLHGGMEQLDREKNLIKFRSGVVNLLVATDLASRGLDIPEIKHIVHYQVPPKEDAFIHRNGRTARMHASGQGYLVLSDEDEFPEYLDENSMEQVEIEETLASQPTGFALLYLSAGKKDKISKGDIVGFLIKIGKASNEDIGLITIMDFASYVAVKRSIAPSLVKKLNGEKLKKSKVKVAEAN</sequence>
<evidence type="ECO:0000256" key="2">
    <source>
        <dbReference type="ARBA" id="ARBA00022801"/>
    </source>
</evidence>
<dbReference type="PROSITE" id="PS51194">
    <property type="entry name" value="HELICASE_CTER"/>
    <property type="match status" value="1"/>
</dbReference>
<dbReference type="SMART" id="SM00487">
    <property type="entry name" value="DEXDc"/>
    <property type="match status" value="1"/>
</dbReference>
<dbReference type="Pfam" id="PF00270">
    <property type="entry name" value="DEAD"/>
    <property type="match status" value="1"/>
</dbReference>
<evidence type="ECO:0000256" key="3">
    <source>
        <dbReference type="ARBA" id="ARBA00022806"/>
    </source>
</evidence>
<dbReference type="GO" id="GO:0005829">
    <property type="term" value="C:cytosol"/>
    <property type="evidence" value="ECO:0007669"/>
    <property type="project" value="TreeGrafter"/>
</dbReference>
<dbReference type="InterPro" id="IPR014001">
    <property type="entry name" value="Helicase_ATP-bd"/>
</dbReference>
<dbReference type="InterPro" id="IPR050079">
    <property type="entry name" value="DEAD_box_RNA_helicase"/>
</dbReference>
<evidence type="ECO:0000256" key="5">
    <source>
        <dbReference type="ARBA" id="ARBA00038437"/>
    </source>
</evidence>
<dbReference type="InterPro" id="IPR001650">
    <property type="entry name" value="Helicase_C-like"/>
</dbReference>
<dbReference type="SMART" id="SM00490">
    <property type="entry name" value="HELICc"/>
    <property type="match status" value="1"/>
</dbReference>
<keyword evidence="1" id="KW-0547">Nucleotide-binding</keyword>
<keyword evidence="3 8" id="KW-0347">Helicase</keyword>
<dbReference type="PROSITE" id="PS51192">
    <property type="entry name" value="HELICASE_ATP_BIND_1"/>
    <property type="match status" value="1"/>
</dbReference>
<protein>
    <submittedName>
        <fullName evidence="8">Superfamily II DNA/RNA helicase</fullName>
    </submittedName>
</protein>
<dbReference type="Gene3D" id="3.40.50.300">
    <property type="entry name" value="P-loop containing nucleotide triphosphate hydrolases"/>
    <property type="match status" value="2"/>
</dbReference>
<evidence type="ECO:0000256" key="1">
    <source>
        <dbReference type="ARBA" id="ARBA00022741"/>
    </source>
</evidence>